<reference evidence="1 2" key="1">
    <citation type="submission" date="2018-05" db="EMBL/GenBank/DDBJ databases">
        <title>Genomic Encyclopedia of Archaeal and Bacterial Type Strains, Phase II (KMG-II): from individual species to whole genera.</title>
        <authorList>
            <person name="Goeker M."/>
        </authorList>
    </citation>
    <scope>NUCLEOTIDE SEQUENCE [LARGE SCALE GENOMIC DNA]</scope>
    <source>
        <strain evidence="1 2">DSM 19975</strain>
    </source>
</reference>
<comment type="caution">
    <text evidence="1">The sequence shown here is derived from an EMBL/GenBank/DDBJ whole genome shotgun (WGS) entry which is preliminary data.</text>
</comment>
<gene>
    <name evidence="1" type="ORF">LX99_02108</name>
</gene>
<evidence type="ECO:0000313" key="2">
    <source>
        <dbReference type="Proteomes" id="UP000245678"/>
    </source>
</evidence>
<protein>
    <recommendedName>
        <fullName evidence="3">PIN domain-containing protein</fullName>
    </recommendedName>
</protein>
<sequence>MTIVLDPNALLVSIPKKSIYRPIFDALIASKFELILSNEILSEYIENYPAKDQ</sequence>
<evidence type="ECO:0008006" key="3">
    <source>
        <dbReference type="Google" id="ProtNLM"/>
    </source>
</evidence>
<dbReference type="AlphaFoldDB" id="A0A316HCM4"/>
<dbReference type="EMBL" id="QGHA01000003">
    <property type="protein sequence ID" value="PWK78268.1"/>
    <property type="molecule type" value="Genomic_DNA"/>
</dbReference>
<name>A0A316HCM4_9SPHI</name>
<organism evidence="1 2">
    <name type="scientific">Mucilaginibacter oryzae</name>
    <dbReference type="NCBI Taxonomy" id="468058"/>
    <lineage>
        <taxon>Bacteria</taxon>
        <taxon>Pseudomonadati</taxon>
        <taxon>Bacteroidota</taxon>
        <taxon>Sphingobacteriia</taxon>
        <taxon>Sphingobacteriales</taxon>
        <taxon>Sphingobacteriaceae</taxon>
        <taxon>Mucilaginibacter</taxon>
    </lineage>
</organism>
<proteinExistence type="predicted"/>
<dbReference type="Proteomes" id="UP000245678">
    <property type="component" value="Unassembled WGS sequence"/>
</dbReference>
<keyword evidence="2" id="KW-1185">Reference proteome</keyword>
<accession>A0A316HCM4</accession>
<evidence type="ECO:0000313" key="1">
    <source>
        <dbReference type="EMBL" id="PWK78268.1"/>
    </source>
</evidence>